<evidence type="ECO:0000313" key="3">
    <source>
        <dbReference type="EMBL" id="MBB3225236.1"/>
    </source>
</evidence>
<gene>
    <name evidence="4" type="ORF">FCL38_18885</name>
    <name evidence="3" type="ORF">FHS02_006107</name>
</gene>
<accession>A0A4P8HR21</accession>
<dbReference type="NCBIfam" id="NF041559">
    <property type="entry name" value="BTH_I2691_fam"/>
    <property type="match status" value="1"/>
</dbReference>
<keyword evidence="1" id="KW-1133">Transmembrane helix</keyword>
<evidence type="ECO:0000313" key="6">
    <source>
        <dbReference type="Proteomes" id="UP000584325"/>
    </source>
</evidence>
<proteinExistence type="predicted"/>
<dbReference type="Proteomes" id="UP000584325">
    <property type="component" value="Unassembled WGS sequence"/>
</dbReference>
<evidence type="ECO:0000313" key="5">
    <source>
        <dbReference type="Proteomes" id="UP000298763"/>
    </source>
</evidence>
<reference evidence="4 5" key="1">
    <citation type="submission" date="2019-05" db="EMBL/GenBank/DDBJ databases">
        <title>Draft Genome Sequences of Six Type Strains of the Genus Massilia.</title>
        <authorList>
            <person name="Miess H."/>
            <person name="Frediansyhah A."/>
            <person name="Gross H."/>
        </authorList>
    </citation>
    <scope>NUCLEOTIDE SEQUENCE [LARGE SCALE GENOMIC DNA]</scope>
    <source>
        <strain evidence="4 5">DSMZ 26121</strain>
    </source>
</reference>
<reference evidence="3 6" key="2">
    <citation type="submission" date="2020-08" db="EMBL/GenBank/DDBJ databases">
        <title>Genomic Encyclopedia of Type Strains, Phase III (KMG-III): the genomes of soil and plant-associated and newly described type strains.</title>
        <authorList>
            <person name="Whitman W."/>
        </authorList>
    </citation>
    <scope>NUCLEOTIDE SEQUENCE [LARGE SCALE GENOMIC DNA]</scope>
    <source>
        <strain evidence="3 6">CECT 7753</strain>
    </source>
</reference>
<feature type="domain" description="Toxin VasX N-terminal region" evidence="2">
    <location>
        <begin position="6"/>
        <end position="163"/>
    </location>
</feature>
<keyword evidence="5" id="KW-1185">Reference proteome</keyword>
<dbReference type="RefSeq" id="WP_137315090.1">
    <property type="nucleotide sequence ID" value="NZ_CP040017.1"/>
</dbReference>
<name>A0A4P8HR21_9BURK</name>
<protein>
    <recommendedName>
        <fullName evidence="2">Toxin VasX N-terminal region domain-containing protein</fullName>
    </recommendedName>
</protein>
<organism evidence="3 6">
    <name type="scientific">Pseudoduganella umbonata</name>
    <dbReference type="NCBI Taxonomy" id="864828"/>
    <lineage>
        <taxon>Bacteria</taxon>
        <taxon>Pseudomonadati</taxon>
        <taxon>Pseudomonadota</taxon>
        <taxon>Betaproteobacteria</taxon>
        <taxon>Burkholderiales</taxon>
        <taxon>Oxalobacteraceae</taxon>
        <taxon>Telluria group</taxon>
        <taxon>Pseudoduganella</taxon>
    </lineage>
</organism>
<dbReference type="CDD" id="cd20707">
    <property type="entry name" value="MIX_III"/>
    <property type="match status" value="1"/>
</dbReference>
<dbReference type="InterPro" id="IPR046864">
    <property type="entry name" value="VasX_N"/>
</dbReference>
<dbReference type="AlphaFoldDB" id="A0A4P8HR21"/>
<evidence type="ECO:0000313" key="4">
    <source>
        <dbReference type="EMBL" id="QCP12253.1"/>
    </source>
</evidence>
<evidence type="ECO:0000256" key="1">
    <source>
        <dbReference type="SAM" id="Phobius"/>
    </source>
</evidence>
<dbReference type="InterPro" id="IPR048126">
    <property type="entry name" value="Toxin_VasX"/>
</dbReference>
<evidence type="ECO:0000259" key="2">
    <source>
        <dbReference type="Pfam" id="PF20249"/>
    </source>
</evidence>
<feature type="transmembrane region" description="Helical" evidence="1">
    <location>
        <begin position="752"/>
        <end position="772"/>
    </location>
</feature>
<dbReference type="Proteomes" id="UP000298763">
    <property type="component" value="Chromosome"/>
</dbReference>
<feature type="transmembrane region" description="Helical" evidence="1">
    <location>
        <begin position="722"/>
        <end position="740"/>
    </location>
</feature>
<dbReference type="EMBL" id="JACHXS010000018">
    <property type="protein sequence ID" value="MBB3225236.1"/>
    <property type="molecule type" value="Genomic_DNA"/>
</dbReference>
<keyword evidence="1" id="KW-0472">Membrane</keyword>
<dbReference type="Pfam" id="PF20249">
    <property type="entry name" value="VasX_N"/>
    <property type="match status" value="1"/>
</dbReference>
<sequence length="837" mass="93540">MTDSACSYCGRKGLLVYPVRYAVACPNGKDDVPGLSGNFKIAGGPDDISPAKYTLRALRTGYFYVYEEKRKRLKAYIVLPNGALWEFPVEYIPAIDTDRMDFCCLNRVSVSLSYCIDIEPFPCEVMGNIWMGWSNVLWTKSTISKVPDVKWRLKHLQCIDAQAMLHGSAAHSAKFKDYSSKVPHFSSSEEVLKKAFDFSNTLSQREKHLRDARGNIESVMQEKCPYGGFIVAVNDPVGITNDLSELTCPTHHSGFDETIYRGEICRQLLDNIEKSVRHDARTNAEMDIMLEKATEKDLRVAEADWGRQLWKVIKAGGPEKYEKRKQAERRRYGDSIEGRIAAAEDRAWKDFTSDTDGKTLFDSELLKNFPIHHEIATKKYESIGARLAIAHSAWLKCTQLRDWMHAVHDTCDIRSGFSYRESLAQCIGKGVATSQCEAILYQWLSSENLSDSDNLYVRALLFNQDELIDAAGVDIRGADYKPKYLLSVYKGALSRFNKKDNAHLVDRLVLTTANILARALGQAGSIVMRNLTLAGLTLLGKTLINRSNLTEKALVDWVIHQSNEQFGQFDKKFIGHLSNARKEAKRVIRRNPSHDVVFAFELDVKSLEKEGRIRAGTMRGVGIPGRDLIKEWFDSSDVNTGSVGVVLQLCALYYANEDFRRADEFDRTKLGLKVAVAVLAVAASTLEAVATTLDKVPDYPLSRFVMKHWNFGSGAIKNGVTIGKFFGAMAGAANAVFDFVNSYQAFKDGDKWLGRAYFLNGVLSLGLAIVGYFIGAAIFWPIFVLAFAFSLIVAAIRTPPLKRWVSRCYFSIQSGNDAKAYSSLEEELIAFNGAVGS</sequence>
<dbReference type="EMBL" id="CP040017">
    <property type="protein sequence ID" value="QCP12253.1"/>
    <property type="molecule type" value="Genomic_DNA"/>
</dbReference>
<dbReference type="OrthoDB" id="8664525at2"/>
<feature type="transmembrane region" description="Helical" evidence="1">
    <location>
        <begin position="778"/>
        <end position="796"/>
    </location>
</feature>
<keyword evidence="1" id="KW-0812">Transmembrane</keyword>